<evidence type="ECO:0000256" key="1">
    <source>
        <dbReference type="SAM" id="Phobius"/>
    </source>
</evidence>
<feature type="transmembrane region" description="Helical" evidence="1">
    <location>
        <begin position="237"/>
        <end position="258"/>
    </location>
</feature>
<feature type="transmembrane region" description="Helical" evidence="1">
    <location>
        <begin position="156"/>
        <end position="175"/>
    </location>
</feature>
<accession>A0ABY7NUP0</accession>
<feature type="transmembrane region" description="Helical" evidence="1">
    <location>
        <begin position="182"/>
        <end position="202"/>
    </location>
</feature>
<proteinExistence type="predicted"/>
<name>A0ABY7NUP0_9ACTN</name>
<dbReference type="RefSeq" id="WP_270079740.1">
    <property type="nucleotide sequence ID" value="NZ_CP115300.1"/>
</dbReference>
<keyword evidence="1" id="KW-0472">Membrane</keyword>
<protein>
    <submittedName>
        <fullName evidence="2">ABC transporter permease subunit</fullName>
    </submittedName>
</protein>
<keyword evidence="1" id="KW-0812">Transmembrane</keyword>
<keyword evidence="3" id="KW-1185">Reference proteome</keyword>
<gene>
    <name evidence="2" type="ORF">O1G22_02445</name>
</gene>
<feature type="transmembrane region" description="Helical" evidence="1">
    <location>
        <begin position="106"/>
        <end position="127"/>
    </location>
</feature>
<dbReference type="EMBL" id="CP115300">
    <property type="protein sequence ID" value="WBO61785.1"/>
    <property type="molecule type" value="Genomic_DNA"/>
</dbReference>
<feature type="transmembrane region" description="Helical" evidence="1">
    <location>
        <begin position="24"/>
        <end position="43"/>
    </location>
</feature>
<organism evidence="2 3">
    <name type="scientific">Streptomyces camelliae</name>
    <dbReference type="NCBI Taxonomy" id="3004093"/>
    <lineage>
        <taxon>Bacteria</taxon>
        <taxon>Bacillati</taxon>
        <taxon>Actinomycetota</taxon>
        <taxon>Actinomycetes</taxon>
        <taxon>Kitasatosporales</taxon>
        <taxon>Streptomycetaceae</taxon>
        <taxon>Streptomyces</taxon>
    </lineage>
</organism>
<keyword evidence="1" id="KW-1133">Transmembrane helix</keyword>
<reference evidence="2 3" key="1">
    <citation type="submission" date="2022-12" db="EMBL/GenBank/DDBJ databases">
        <authorList>
            <person name="Mo P."/>
        </authorList>
    </citation>
    <scope>NUCLEOTIDE SEQUENCE [LARGE SCALE GENOMIC DNA]</scope>
    <source>
        <strain evidence="2 3">HUAS 2-6</strain>
    </source>
</reference>
<evidence type="ECO:0000313" key="3">
    <source>
        <dbReference type="Proteomes" id="UP001212326"/>
    </source>
</evidence>
<evidence type="ECO:0000313" key="2">
    <source>
        <dbReference type="EMBL" id="WBO61785.1"/>
    </source>
</evidence>
<sequence>MSANGLRRAVHAEWTKLRTETGHAWLLLGLVAVTASVSAAVVATTRCPARGCGTDPVRLSLTGVTLGQAIAAVLAVQVIGHEYGTGLIHTTLAAVPRRTTVLTAKAAVLSGAVCTAGTLAVLASALAGRRLLPDNGFTPAHGYAALSLADGPTLRAVAGSAIYLVLVALLALGVAAAVRDAAAAMGVVLGLLYLFPLLSHLVTDPQLRRHLAQIGPMPAGLAVQATTDLRHLPIGPWAGLGVLALWAAGALLIGGTVLRLRDA</sequence>
<dbReference type="Proteomes" id="UP001212326">
    <property type="component" value="Chromosome"/>
</dbReference>